<feature type="domain" description="ATPase AAA-3" evidence="5">
    <location>
        <begin position="390"/>
        <end position="520"/>
    </location>
</feature>
<dbReference type="InterPro" id="IPR050764">
    <property type="entry name" value="CbbQ/NirQ/NorQ/GpvN"/>
</dbReference>
<feature type="transmembrane region" description="Helical" evidence="4">
    <location>
        <begin position="94"/>
        <end position="112"/>
    </location>
</feature>
<reference evidence="9 10" key="1">
    <citation type="submission" date="2015-09" db="EMBL/GenBank/DDBJ databases">
        <authorList>
            <consortium name="Pathogen Informatics"/>
        </authorList>
    </citation>
    <scope>NUCLEOTIDE SEQUENCE [LARGE SCALE GENOMIC DNA]</scope>
    <source>
        <strain evidence="7 9">2789STDY5834875</strain>
        <strain evidence="8 10">2789STDY5834878</strain>
    </source>
</reference>
<dbReference type="Proteomes" id="UP000095621">
    <property type="component" value="Unassembled WGS sequence"/>
</dbReference>
<evidence type="ECO:0000256" key="2">
    <source>
        <dbReference type="ARBA" id="ARBA00022840"/>
    </source>
</evidence>
<evidence type="ECO:0000313" key="9">
    <source>
        <dbReference type="Proteomes" id="UP000095621"/>
    </source>
</evidence>
<keyword evidence="4" id="KW-0472">Membrane</keyword>
<dbReference type="EMBL" id="CZBV01000001">
    <property type="protein sequence ID" value="CUQ80034.1"/>
    <property type="molecule type" value="Genomic_DNA"/>
</dbReference>
<evidence type="ECO:0000313" key="7">
    <source>
        <dbReference type="EMBL" id="CUQ76346.1"/>
    </source>
</evidence>
<feature type="transmembrane region" description="Helical" evidence="4">
    <location>
        <begin position="148"/>
        <end position="168"/>
    </location>
</feature>
<dbReference type="Proteomes" id="UP000095780">
    <property type="component" value="Unassembled WGS sequence"/>
</dbReference>
<dbReference type="Gene3D" id="3.40.50.300">
    <property type="entry name" value="P-loop containing nucleotide triphosphate hydrolases"/>
    <property type="match status" value="1"/>
</dbReference>
<dbReference type="InterPro" id="IPR041628">
    <property type="entry name" value="ChlI/MoxR_AAA_lid"/>
</dbReference>
<dbReference type="GO" id="GO:0005524">
    <property type="term" value="F:ATP binding"/>
    <property type="evidence" value="ECO:0007669"/>
    <property type="project" value="UniProtKB-KW"/>
</dbReference>
<dbReference type="CDD" id="cd00009">
    <property type="entry name" value="AAA"/>
    <property type="match status" value="1"/>
</dbReference>
<proteinExistence type="inferred from homology"/>
<evidence type="ECO:0000256" key="3">
    <source>
        <dbReference type="ARBA" id="ARBA00061607"/>
    </source>
</evidence>
<evidence type="ECO:0000256" key="1">
    <source>
        <dbReference type="ARBA" id="ARBA00022741"/>
    </source>
</evidence>
<dbReference type="AlphaFoldDB" id="A0A174YY28"/>
<evidence type="ECO:0000259" key="6">
    <source>
        <dbReference type="Pfam" id="PF17863"/>
    </source>
</evidence>
<gene>
    <name evidence="7" type="ORF">ERS852490_01003</name>
    <name evidence="8" type="ORF">ERS852492_00285</name>
</gene>
<name>A0A174YY28_9FIRM</name>
<keyword evidence="4" id="KW-0812">Transmembrane</keyword>
<dbReference type="SUPFAM" id="SSF52540">
    <property type="entry name" value="P-loop containing nucleoside triphosphate hydrolases"/>
    <property type="match status" value="1"/>
</dbReference>
<evidence type="ECO:0000313" key="10">
    <source>
        <dbReference type="Proteomes" id="UP000095780"/>
    </source>
</evidence>
<dbReference type="GO" id="GO:0016887">
    <property type="term" value="F:ATP hydrolysis activity"/>
    <property type="evidence" value="ECO:0007669"/>
    <property type="project" value="InterPro"/>
</dbReference>
<evidence type="ECO:0000313" key="8">
    <source>
        <dbReference type="EMBL" id="CUQ80034.1"/>
    </source>
</evidence>
<feature type="transmembrane region" description="Helical" evidence="4">
    <location>
        <begin position="12"/>
        <end position="30"/>
    </location>
</feature>
<feature type="transmembrane region" description="Helical" evidence="4">
    <location>
        <begin position="36"/>
        <end position="54"/>
    </location>
</feature>
<feature type="transmembrane region" description="Helical" evidence="4">
    <location>
        <begin position="196"/>
        <end position="217"/>
    </location>
</feature>
<dbReference type="EMBL" id="CZBU01000002">
    <property type="protein sequence ID" value="CUQ76346.1"/>
    <property type="molecule type" value="Genomic_DNA"/>
</dbReference>
<dbReference type="InterPro" id="IPR027417">
    <property type="entry name" value="P-loop_NTPase"/>
</dbReference>
<feature type="domain" description="ChlI/MoxR AAA lid" evidence="6">
    <location>
        <begin position="583"/>
        <end position="652"/>
    </location>
</feature>
<evidence type="ECO:0000259" key="5">
    <source>
        <dbReference type="Pfam" id="PF07726"/>
    </source>
</evidence>
<keyword evidence="1" id="KW-0547">Nucleotide-binding</keyword>
<keyword evidence="2" id="KW-0067">ATP-binding</keyword>
<dbReference type="PANTHER" id="PTHR42759:SF5">
    <property type="entry name" value="METHANOL DEHYDROGENASE REGULATOR"/>
    <property type="match status" value="1"/>
</dbReference>
<keyword evidence="4" id="KW-1133">Transmembrane helix</keyword>
<dbReference type="InterPro" id="IPR011703">
    <property type="entry name" value="ATPase_AAA-3"/>
</dbReference>
<dbReference type="Pfam" id="PF17863">
    <property type="entry name" value="AAA_lid_2"/>
    <property type="match status" value="1"/>
</dbReference>
<feature type="transmembrane region" description="Helical" evidence="4">
    <location>
        <begin position="287"/>
        <end position="305"/>
    </location>
</feature>
<dbReference type="Gene3D" id="1.10.8.80">
    <property type="entry name" value="Magnesium chelatase subunit I, C-Terminal domain"/>
    <property type="match status" value="1"/>
</dbReference>
<protein>
    <submittedName>
        <fullName evidence="8">Recombination factor protein RarA</fullName>
    </submittedName>
</protein>
<dbReference type="RefSeq" id="WP_242854899.1">
    <property type="nucleotide sequence ID" value="NZ_CABIXW010000001.1"/>
</dbReference>
<evidence type="ECO:0000256" key="4">
    <source>
        <dbReference type="SAM" id="Phobius"/>
    </source>
</evidence>
<feature type="transmembrane region" description="Helical" evidence="4">
    <location>
        <begin position="66"/>
        <end position="88"/>
    </location>
</feature>
<organism evidence="8 10">
    <name type="scientific">Lachnospira eligens</name>
    <dbReference type="NCBI Taxonomy" id="39485"/>
    <lineage>
        <taxon>Bacteria</taxon>
        <taxon>Bacillati</taxon>
        <taxon>Bacillota</taxon>
        <taxon>Clostridia</taxon>
        <taxon>Lachnospirales</taxon>
        <taxon>Lachnospiraceae</taxon>
        <taxon>Lachnospira</taxon>
    </lineage>
</organism>
<dbReference type="Pfam" id="PF07726">
    <property type="entry name" value="AAA_3"/>
    <property type="match status" value="1"/>
</dbReference>
<sequence length="658" mass="74147">MALRRRDWTDLLLQIISFYVIATGVGQLIWNGNTLLRISYINVLYIPLIVFLKMTRKMLKSNVSVLLMQFMEIIVYSMCIIGILSFFVSDSFNRNIYVSSAICFAFAVYITDRRLKKSDIDGEHIPAVIIAVPAVMYIYSSWQGLNSVRIMWLALSVVTFVLFINYHFEDRLCKLLFSDEYDDGFPYRQADLTVSLVKDGICVTTFVILMIILVLLMNVTGNLRTYIRNSNTGIHDTLIEDYEIIDDSVDEEKKTVHYEASDNVTGDEEVVIVSKETGREKIHFNKYAKYIAAVVIVVLAVIIGIESIKKRLFALKGSYILEHDSYEDIIQADNEEEAYGQPETTQEKAGGEAVMNNEIIERIRQNIAKVIVGKENVIDYYLTALLAQGHILVEDVPGTGKTKLSKAFAMSMGMDFSRIQFTADMLPADITGLRFYNSKEADFRIRKGPIFSNIVLADEINRATPKAQSALLECMEEGQVTIDGNSFVLEKPFMVIATQNQIETAGTFVLPEAQLDRFMLKINMGYPSPDDEMEIINKYYNSDPLDELEPVCARQDIIRMINEAGLVTADDEVRRYIVKLVNETRNNSNIAIGASPRATLALLSAAKANAYINGKTSCSIDDVKNIAVPVLAHRIKLKPKNLTGQLSSEEVINNIVWN</sequence>
<accession>A0A174YY28</accession>
<comment type="similarity">
    <text evidence="3">Belongs to the MoxR family.</text>
</comment>
<dbReference type="PANTHER" id="PTHR42759">
    <property type="entry name" value="MOXR FAMILY PROTEIN"/>
    <property type="match status" value="1"/>
</dbReference>
<dbReference type="FunFam" id="3.40.50.300:FF:000640">
    <property type="entry name" value="MoxR family ATPase"/>
    <property type="match status" value="1"/>
</dbReference>